<organism evidence="2 3">
    <name type="scientific">Caerostris darwini</name>
    <dbReference type="NCBI Taxonomy" id="1538125"/>
    <lineage>
        <taxon>Eukaryota</taxon>
        <taxon>Metazoa</taxon>
        <taxon>Ecdysozoa</taxon>
        <taxon>Arthropoda</taxon>
        <taxon>Chelicerata</taxon>
        <taxon>Arachnida</taxon>
        <taxon>Araneae</taxon>
        <taxon>Araneomorphae</taxon>
        <taxon>Entelegynae</taxon>
        <taxon>Araneoidea</taxon>
        <taxon>Araneidae</taxon>
        <taxon>Caerostris</taxon>
    </lineage>
</organism>
<dbReference type="AlphaFoldDB" id="A0AAV4RMR0"/>
<dbReference type="EMBL" id="BPLQ01006558">
    <property type="protein sequence ID" value="GIY23528.1"/>
    <property type="molecule type" value="Genomic_DNA"/>
</dbReference>
<gene>
    <name evidence="2" type="ORF">CDAR_477601</name>
</gene>
<feature type="compositionally biased region" description="Basic and acidic residues" evidence="1">
    <location>
        <begin position="124"/>
        <end position="135"/>
    </location>
</feature>
<feature type="region of interest" description="Disordered" evidence="1">
    <location>
        <begin position="115"/>
        <end position="147"/>
    </location>
</feature>
<dbReference type="Proteomes" id="UP001054837">
    <property type="component" value="Unassembled WGS sequence"/>
</dbReference>
<evidence type="ECO:0000313" key="2">
    <source>
        <dbReference type="EMBL" id="GIY23528.1"/>
    </source>
</evidence>
<evidence type="ECO:0000256" key="1">
    <source>
        <dbReference type="SAM" id="MobiDB-lite"/>
    </source>
</evidence>
<accession>A0AAV4RMR0</accession>
<feature type="compositionally biased region" description="Polar residues" evidence="1">
    <location>
        <begin position="137"/>
        <end position="147"/>
    </location>
</feature>
<reference evidence="2 3" key="1">
    <citation type="submission" date="2021-06" db="EMBL/GenBank/DDBJ databases">
        <title>Caerostris darwini draft genome.</title>
        <authorList>
            <person name="Kono N."/>
            <person name="Arakawa K."/>
        </authorList>
    </citation>
    <scope>NUCLEOTIDE SEQUENCE [LARGE SCALE GENOMIC DNA]</scope>
</reference>
<name>A0AAV4RMR0_9ARAC</name>
<sequence>MRIKNRIPNSSALAGFPSRHVGSYNFQDSQEMVQEGQTLSRSSDELEMNFLRSGAVWLTTWEMSTYTREESCIAAVHEVYPLDLTRKEKSYRLLNKLFAYGNEFSLPTNFLREWGSAPPIPPRDPGRIMRERETPLQELSHQSSVWK</sequence>
<comment type="caution">
    <text evidence="2">The sequence shown here is derived from an EMBL/GenBank/DDBJ whole genome shotgun (WGS) entry which is preliminary data.</text>
</comment>
<keyword evidence="3" id="KW-1185">Reference proteome</keyword>
<protein>
    <submittedName>
        <fullName evidence="2">Uncharacterized protein</fullName>
    </submittedName>
</protein>
<evidence type="ECO:0000313" key="3">
    <source>
        <dbReference type="Proteomes" id="UP001054837"/>
    </source>
</evidence>
<proteinExistence type="predicted"/>